<evidence type="ECO:0000313" key="3">
    <source>
        <dbReference type="Proteomes" id="UP000436088"/>
    </source>
</evidence>
<gene>
    <name evidence="2" type="ORF">F3Y22_tig00111239pilonHSYRG00033</name>
</gene>
<feature type="domain" description="Protein kinase" evidence="1">
    <location>
        <begin position="111"/>
        <end position="350"/>
    </location>
</feature>
<dbReference type="InterPro" id="IPR011009">
    <property type="entry name" value="Kinase-like_dom_sf"/>
</dbReference>
<dbReference type="GO" id="GO:0016020">
    <property type="term" value="C:membrane"/>
    <property type="evidence" value="ECO:0007669"/>
    <property type="project" value="TreeGrafter"/>
</dbReference>
<dbReference type="SUPFAM" id="SSF56112">
    <property type="entry name" value="Protein kinase-like (PK-like)"/>
    <property type="match status" value="1"/>
</dbReference>
<dbReference type="Pfam" id="PF07714">
    <property type="entry name" value="PK_Tyr_Ser-Thr"/>
    <property type="match status" value="1"/>
</dbReference>
<evidence type="ECO:0000313" key="2">
    <source>
        <dbReference type="EMBL" id="KAE8682420.1"/>
    </source>
</evidence>
<organism evidence="2 3">
    <name type="scientific">Hibiscus syriacus</name>
    <name type="common">Rose of Sharon</name>
    <dbReference type="NCBI Taxonomy" id="106335"/>
    <lineage>
        <taxon>Eukaryota</taxon>
        <taxon>Viridiplantae</taxon>
        <taxon>Streptophyta</taxon>
        <taxon>Embryophyta</taxon>
        <taxon>Tracheophyta</taxon>
        <taxon>Spermatophyta</taxon>
        <taxon>Magnoliopsida</taxon>
        <taxon>eudicotyledons</taxon>
        <taxon>Gunneridae</taxon>
        <taxon>Pentapetalae</taxon>
        <taxon>rosids</taxon>
        <taxon>malvids</taxon>
        <taxon>Malvales</taxon>
        <taxon>Malvaceae</taxon>
        <taxon>Malvoideae</taxon>
        <taxon>Hibiscus</taxon>
    </lineage>
</organism>
<dbReference type="AlphaFoldDB" id="A0A6A2YSY2"/>
<dbReference type="EMBL" id="VEPZ02001280">
    <property type="protein sequence ID" value="KAE8682420.1"/>
    <property type="molecule type" value="Genomic_DNA"/>
</dbReference>
<dbReference type="InterPro" id="IPR001245">
    <property type="entry name" value="Ser-Thr/Tyr_kinase_cat_dom"/>
</dbReference>
<dbReference type="InterPro" id="IPR000719">
    <property type="entry name" value="Prot_kinase_dom"/>
</dbReference>
<keyword evidence="3" id="KW-1185">Reference proteome</keyword>
<comment type="caution">
    <text evidence="2">The sequence shown here is derived from an EMBL/GenBank/DDBJ whole genome shotgun (WGS) entry which is preliminary data.</text>
</comment>
<dbReference type="Gene3D" id="1.10.510.10">
    <property type="entry name" value="Transferase(Phosphotransferase) domain 1"/>
    <property type="match status" value="1"/>
</dbReference>
<name>A0A6A2YSY2_HIBSY</name>
<reference evidence="2" key="1">
    <citation type="submission" date="2019-09" db="EMBL/GenBank/DDBJ databases">
        <title>Draft genome information of white flower Hibiscus syriacus.</title>
        <authorList>
            <person name="Kim Y.-M."/>
        </authorList>
    </citation>
    <scope>NUCLEOTIDE SEQUENCE [LARGE SCALE GENOMIC DNA]</scope>
    <source>
        <strain evidence="2">YM2019G1</strain>
    </source>
</reference>
<dbReference type="PANTHER" id="PTHR48055:SF26">
    <property type="entry name" value="TRANSFERASE, PROTEIN KINASE RLK-PELLE-URK-2 FAMILY"/>
    <property type="match status" value="1"/>
</dbReference>
<dbReference type="GO" id="GO:0005524">
    <property type="term" value="F:ATP binding"/>
    <property type="evidence" value="ECO:0007669"/>
    <property type="project" value="InterPro"/>
</dbReference>
<dbReference type="Gene3D" id="3.30.200.20">
    <property type="entry name" value="Phosphorylase Kinase, domain 1"/>
    <property type="match status" value="1"/>
</dbReference>
<dbReference type="InterPro" id="IPR051564">
    <property type="entry name" value="LRR_receptor-like_kinase"/>
</dbReference>
<sequence>MKRFEQHGSICGIEKLTSGSGECSDYSTVDVDKKLGNEVRNLSENCRVSCGWCVESWESIDGGSHSEESMVCRFAVLVAMTSLKVEDDNKGRIYDCLSKNTGVYAENDESTADEEKKLKVGIGKVYKGILSDQQQVAIKHIINDGNVETFVREVKSLSHIAHPNLVRLLGYCLSKEDCFLIYELCPNGNLAKWLFGKDKALSWIKRLEIAMGSAQGLRLNFHYLANEHSFGTKLRAQAIRLGLSKLMDNGEGYVSSEVRGTFGYVDPEYQNNHRVNSSGDVFSFGVVLLQILSGKKARILSVEEFADPKLEGEYSVEAFEITFKLALLCTSVKQQRPTMEQVVVSLEKALHISTSQNSSDPSGLNCSRSNDMKNEKMTVRDIIIIEYTRCSNV</sequence>
<dbReference type="Proteomes" id="UP000436088">
    <property type="component" value="Unassembled WGS sequence"/>
</dbReference>
<evidence type="ECO:0000259" key="1">
    <source>
        <dbReference type="PROSITE" id="PS50011"/>
    </source>
</evidence>
<protein>
    <submittedName>
        <fullName evidence="2">UDP-Glycosyltransferase superfamily protein</fullName>
    </submittedName>
</protein>
<accession>A0A6A2YSY2</accession>
<proteinExistence type="predicted"/>
<dbReference type="PANTHER" id="PTHR48055">
    <property type="entry name" value="LEUCINE-RICH REPEAT RECEPTOR PROTEIN KINASE EMS1"/>
    <property type="match status" value="1"/>
</dbReference>
<dbReference type="PROSITE" id="PS50011">
    <property type="entry name" value="PROTEIN_KINASE_DOM"/>
    <property type="match status" value="1"/>
</dbReference>
<dbReference type="GO" id="GO:0004672">
    <property type="term" value="F:protein kinase activity"/>
    <property type="evidence" value="ECO:0007669"/>
    <property type="project" value="InterPro"/>
</dbReference>